<evidence type="ECO:0000313" key="2">
    <source>
        <dbReference type="EMBL" id="CAJ1087789.1"/>
    </source>
</evidence>
<evidence type="ECO:0000256" key="1">
    <source>
        <dbReference type="SAM" id="MobiDB-lite"/>
    </source>
</evidence>
<organism evidence="2 3">
    <name type="scientific">Xyrichtys novacula</name>
    <name type="common">Pearly razorfish</name>
    <name type="synonym">Hemipteronotus novacula</name>
    <dbReference type="NCBI Taxonomy" id="13765"/>
    <lineage>
        <taxon>Eukaryota</taxon>
        <taxon>Metazoa</taxon>
        <taxon>Chordata</taxon>
        <taxon>Craniata</taxon>
        <taxon>Vertebrata</taxon>
        <taxon>Euteleostomi</taxon>
        <taxon>Actinopterygii</taxon>
        <taxon>Neopterygii</taxon>
        <taxon>Teleostei</taxon>
        <taxon>Neoteleostei</taxon>
        <taxon>Acanthomorphata</taxon>
        <taxon>Eupercaria</taxon>
        <taxon>Labriformes</taxon>
        <taxon>Labridae</taxon>
        <taxon>Xyrichtys</taxon>
    </lineage>
</organism>
<gene>
    <name evidence="2" type="ORF">XNOV1_A003405</name>
</gene>
<dbReference type="Proteomes" id="UP001178508">
    <property type="component" value="Chromosome 24"/>
</dbReference>
<dbReference type="AlphaFoldDB" id="A0AAV1HSF4"/>
<feature type="region of interest" description="Disordered" evidence="1">
    <location>
        <begin position="1"/>
        <end position="21"/>
    </location>
</feature>
<keyword evidence="3" id="KW-1185">Reference proteome</keyword>
<name>A0AAV1HSF4_XYRNO</name>
<accession>A0AAV1HSF4</accession>
<reference evidence="2" key="1">
    <citation type="submission" date="2023-08" db="EMBL/GenBank/DDBJ databases">
        <authorList>
            <person name="Alioto T."/>
            <person name="Alioto T."/>
            <person name="Gomez Garrido J."/>
        </authorList>
    </citation>
    <scope>NUCLEOTIDE SEQUENCE</scope>
</reference>
<proteinExistence type="predicted"/>
<dbReference type="EMBL" id="OY660887">
    <property type="protein sequence ID" value="CAJ1087789.1"/>
    <property type="molecule type" value="Genomic_DNA"/>
</dbReference>
<evidence type="ECO:0000313" key="3">
    <source>
        <dbReference type="Proteomes" id="UP001178508"/>
    </source>
</evidence>
<sequence>MEVLAAAEGGACVEQRERESASVSLQSIRGVSFPGSFPGSFTWRIINRANREEEVQDEELEGPQTPLIRPEPPQRGPNRTGPNRTDLF</sequence>
<feature type="region of interest" description="Disordered" evidence="1">
    <location>
        <begin position="52"/>
        <end position="88"/>
    </location>
</feature>
<protein>
    <submittedName>
        <fullName evidence="2">Uncharacterized protein</fullName>
    </submittedName>
</protein>